<organism evidence="5 6">
    <name type="scientific">Pisum sativum</name>
    <name type="common">Garden pea</name>
    <name type="synonym">Lathyrus oleraceus</name>
    <dbReference type="NCBI Taxonomy" id="3888"/>
    <lineage>
        <taxon>Eukaryota</taxon>
        <taxon>Viridiplantae</taxon>
        <taxon>Streptophyta</taxon>
        <taxon>Embryophyta</taxon>
        <taxon>Tracheophyta</taxon>
        <taxon>Spermatophyta</taxon>
        <taxon>Magnoliopsida</taxon>
        <taxon>eudicotyledons</taxon>
        <taxon>Gunneridae</taxon>
        <taxon>Pentapetalae</taxon>
        <taxon>rosids</taxon>
        <taxon>fabids</taxon>
        <taxon>Fabales</taxon>
        <taxon>Fabaceae</taxon>
        <taxon>Papilionoideae</taxon>
        <taxon>50 kb inversion clade</taxon>
        <taxon>NPAAA clade</taxon>
        <taxon>Hologalegina</taxon>
        <taxon>IRL clade</taxon>
        <taxon>Fabeae</taxon>
        <taxon>Lathyrus</taxon>
    </lineage>
</organism>
<feature type="domain" description="RRM" evidence="4">
    <location>
        <begin position="387"/>
        <end position="469"/>
    </location>
</feature>
<reference evidence="5 6" key="1">
    <citation type="journal article" date="2022" name="Nat. Genet.">
        <title>Improved pea reference genome and pan-genome highlight genomic features and evolutionary characteristics.</title>
        <authorList>
            <person name="Yang T."/>
            <person name="Liu R."/>
            <person name="Luo Y."/>
            <person name="Hu S."/>
            <person name="Wang D."/>
            <person name="Wang C."/>
            <person name="Pandey M.K."/>
            <person name="Ge S."/>
            <person name="Xu Q."/>
            <person name="Li N."/>
            <person name="Li G."/>
            <person name="Huang Y."/>
            <person name="Saxena R.K."/>
            <person name="Ji Y."/>
            <person name="Li M."/>
            <person name="Yan X."/>
            <person name="He Y."/>
            <person name="Liu Y."/>
            <person name="Wang X."/>
            <person name="Xiang C."/>
            <person name="Varshney R.K."/>
            <person name="Ding H."/>
            <person name="Gao S."/>
            <person name="Zong X."/>
        </authorList>
    </citation>
    <scope>NUCLEOTIDE SEQUENCE [LARGE SCALE GENOMIC DNA]</scope>
    <source>
        <strain evidence="5 6">cv. Zhongwan 6</strain>
    </source>
</reference>
<feature type="compositionally biased region" description="Basic residues" evidence="3">
    <location>
        <begin position="486"/>
        <end position="507"/>
    </location>
</feature>
<dbReference type="AlphaFoldDB" id="A0A9D4XY64"/>
<name>A0A9D4XY64_PEA</name>
<feature type="compositionally biased region" description="Basic and acidic residues" evidence="3">
    <location>
        <begin position="80"/>
        <end position="101"/>
    </location>
</feature>
<feature type="compositionally biased region" description="Basic and acidic residues" evidence="3">
    <location>
        <begin position="651"/>
        <end position="666"/>
    </location>
</feature>
<evidence type="ECO:0000256" key="2">
    <source>
        <dbReference type="PROSITE-ProRule" id="PRU00176"/>
    </source>
</evidence>
<feature type="compositionally biased region" description="Basic residues" evidence="3">
    <location>
        <begin position="1"/>
        <end position="11"/>
    </location>
</feature>
<feature type="compositionally biased region" description="Low complexity" evidence="3">
    <location>
        <begin position="737"/>
        <end position="756"/>
    </location>
</feature>
<dbReference type="EMBL" id="JAMSHJ010000003">
    <property type="protein sequence ID" value="KAI5428254.1"/>
    <property type="molecule type" value="Genomic_DNA"/>
</dbReference>
<comment type="caution">
    <text evidence="5">The sequence shown here is derived from an EMBL/GenBank/DDBJ whole genome shotgun (WGS) entry which is preliminary data.</text>
</comment>
<feature type="region of interest" description="Disordered" evidence="3">
    <location>
        <begin position="473"/>
        <end position="765"/>
    </location>
</feature>
<dbReference type="PROSITE" id="PS50102">
    <property type="entry name" value="RRM"/>
    <property type="match status" value="3"/>
</dbReference>
<feature type="region of interest" description="Disordered" evidence="3">
    <location>
        <begin position="790"/>
        <end position="825"/>
    </location>
</feature>
<sequence>MPPKVVKRGAAAKKATLSSKTAIQNQKQEPEPEPVKNHEVPVADVVAEDNPVETNNLAPEIVPNGLAAMESTDNGEEEVKDSIDECEKDEHLDLEDNYHESDPEEYVGDDYDERENEQDDGQEVGDEVEEELEEIVDEEDGDTGDEEVEYVYEEVEGDDDDDSAVGDDDDSAVGDDDDHAGTENEHEHLADVAEEGQGEVRKEQHKQKEFEVFVGGLDKNATEHHLRKIFGKVGKITEARLMMNPQNKRNKGFALLRFETVEQVKRALAELKNPVINGKQCGITPCQDNDTLYLDNICKTWKKEALKEKLKHYKVESFKDLTLVEDGSNEGTNCGFALLEFSSHSDAKEAYKRLQKTDVVFGVDKPAEVSFADSFDDLEDDITAQVKTVFIDLLPPSWGEDYVRGLLKKYGEVEKVELAKNRPAARRKNYGFVTFATHAAAVECAESITGSGLGDGNKKAKVRARLSRPFQKVRVKHVTHSDLSGRKFRRSARPSRSRPSLRSRPALRSRLGPPSRPTIQSRLGPPSRPALQSRLGPPSRSARVMRRLGNSIPPVRPSSARNRRPVSSVPVRARPATPPARSHERLTAAYPKSSSMKRDYGRPVDLPPPRSRVSADYGSQAASQRHSSYRDYPARDSGYSDLHRNASRTAPRRDHLDEIFDQRLERSPPPPHLSYREGRPHDYDTLSGSKRPYAAMDDISPQYADPDARQSRSRLDYDYGGSVSQYRESYGDRHGRSSLGYNSGSRSSSSIQNSHGAYSSRQDMSYGRGSIGASDGGIYSSSYGGDYISRGSDAGGSSYSSMYSSRGMNGSSSYMGSGGGSRSYY</sequence>
<evidence type="ECO:0000256" key="3">
    <source>
        <dbReference type="SAM" id="MobiDB-lite"/>
    </source>
</evidence>
<dbReference type="Gramene" id="Psat03G0330700-T1">
    <property type="protein sequence ID" value="KAI5428254.1"/>
    <property type="gene ID" value="KIW84_033307"/>
</dbReference>
<dbReference type="Gramene" id="Psat3g099600.1">
    <property type="protein sequence ID" value="Psat3g099600.1.cds"/>
    <property type="gene ID" value="Psat3g099600"/>
</dbReference>
<dbReference type="CDD" id="cd00590">
    <property type="entry name" value="RRM_SF"/>
    <property type="match status" value="2"/>
</dbReference>
<dbReference type="SMART" id="SM00360">
    <property type="entry name" value="RRM"/>
    <property type="match status" value="3"/>
</dbReference>
<dbReference type="InterPro" id="IPR035979">
    <property type="entry name" value="RBD_domain_sf"/>
</dbReference>
<feature type="compositionally biased region" description="Gly residues" evidence="3">
    <location>
        <begin position="816"/>
        <end position="825"/>
    </location>
</feature>
<feature type="compositionally biased region" description="Low complexity" evidence="3">
    <location>
        <begin position="790"/>
        <end position="815"/>
    </location>
</feature>
<dbReference type="Gene3D" id="3.30.70.330">
    <property type="match status" value="3"/>
</dbReference>
<feature type="compositionally biased region" description="Basic and acidic residues" evidence="3">
    <location>
        <begin position="706"/>
        <end position="717"/>
    </location>
</feature>
<proteinExistence type="predicted"/>
<dbReference type="GO" id="GO:0003723">
    <property type="term" value="F:RNA binding"/>
    <property type="evidence" value="ECO:0007669"/>
    <property type="project" value="UniProtKB-UniRule"/>
</dbReference>
<evidence type="ECO:0000259" key="4">
    <source>
        <dbReference type="PROSITE" id="PS50102"/>
    </source>
</evidence>
<evidence type="ECO:0000313" key="6">
    <source>
        <dbReference type="Proteomes" id="UP001058974"/>
    </source>
</evidence>
<feature type="compositionally biased region" description="Basic and acidic residues" evidence="3">
    <location>
        <begin position="28"/>
        <end position="41"/>
    </location>
</feature>
<dbReference type="InterPro" id="IPR012677">
    <property type="entry name" value="Nucleotide-bd_a/b_plait_sf"/>
</dbReference>
<accession>A0A9D4XY64</accession>
<dbReference type="FunFam" id="3.30.70.330:FF:000187">
    <property type="entry name" value="Heterogeneous nuclear ribonucleoprotein Q"/>
    <property type="match status" value="1"/>
</dbReference>
<feature type="region of interest" description="Disordered" evidence="3">
    <location>
        <begin position="1"/>
        <end position="185"/>
    </location>
</feature>
<feature type="compositionally biased region" description="Low complexity" evidence="3">
    <location>
        <begin position="12"/>
        <end position="22"/>
    </location>
</feature>
<evidence type="ECO:0000313" key="5">
    <source>
        <dbReference type="EMBL" id="KAI5428254.1"/>
    </source>
</evidence>
<protein>
    <recommendedName>
        <fullName evidence="4">RRM domain-containing protein</fullName>
    </recommendedName>
</protein>
<feature type="compositionally biased region" description="Low complexity" evidence="3">
    <location>
        <begin position="557"/>
        <end position="575"/>
    </location>
</feature>
<dbReference type="SUPFAM" id="SSF54928">
    <property type="entry name" value="RNA-binding domain, RBD"/>
    <property type="match status" value="2"/>
</dbReference>
<dbReference type="PANTHER" id="PTHR21245">
    <property type="entry name" value="HETEROGENEOUS NUCLEAR RIBONUCLEOPROTEIN"/>
    <property type="match status" value="1"/>
</dbReference>
<feature type="domain" description="RRM" evidence="4">
    <location>
        <begin position="210"/>
        <end position="288"/>
    </location>
</feature>
<dbReference type="OrthoDB" id="3800936at2759"/>
<dbReference type="Proteomes" id="UP001058974">
    <property type="component" value="Chromosome 3"/>
</dbReference>
<feature type="compositionally biased region" description="Acidic residues" evidence="3">
    <location>
        <begin position="102"/>
        <end position="178"/>
    </location>
</feature>
<dbReference type="Pfam" id="PF00076">
    <property type="entry name" value="RRM_1"/>
    <property type="match status" value="3"/>
</dbReference>
<keyword evidence="1 2" id="KW-0694">RNA-binding</keyword>
<keyword evidence="6" id="KW-1185">Reference proteome</keyword>
<dbReference type="InterPro" id="IPR000504">
    <property type="entry name" value="RRM_dom"/>
</dbReference>
<gene>
    <name evidence="5" type="ORF">KIW84_033307</name>
</gene>
<feature type="domain" description="RRM" evidence="4">
    <location>
        <begin position="290"/>
        <end position="374"/>
    </location>
</feature>
<feature type="compositionally biased region" description="Basic and acidic residues" evidence="3">
    <location>
        <begin position="674"/>
        <end position="684"/>
    </location>
</feature>
<evidence type="ECO:0000256" key="1">
    <source>
        <dbReference type="ARBA" id="ARBA00022884"/>
    </source>
</evidence>